<dbReference type="KEGG" id="neu:NE1556"/>
<organism evidence="2 3">
    <name type="scientific">Nitrosomonas europaea (strain ATCC 19718 / CIP 103999 / KCTC 2705 / NBRC 14298)</name>
    <dbReference type="NCBI Taxonomy" id="228410"/>
    <lineage>
        <taxon>Bacteria</taxon>
        <taxon>Pseudomonadati</taxon>
        <taxon>Pseudomonadota</taxon>
        <taxon>Betaproteobacteria</taxon>
        <taxon>Nitrosomonadales</taxon>
        <taxon>Nitrosomonadaceae</taxon>
        <taxon>Nitrosomonas</taxon>
    </lineage>
</organism>
<accession>Q82UD6</accession>
<sequence length="174" mass="19764">MDFDTFRPILSGLVGGLVVYLLTYSGRKPAATEGGRRLLIYGLGIRIFTAILIPSSLFIAYAAAHAHPDQAILAVCIAAAFFSYQVFFVSLAYDNDNIYYRSPIGGNHVIPWPDVVEVGYSWLMQSYYLRTKQVRRIWCSNMLRGYNELEEFIPKKADKLFHPELKSYSEAHIN</sequence>
<dbReference type="OrthoDB" id="5736800at2"/>
<dbReference type="eggNOG" id="ENOG50340QE">
    <property type="taxonomic scope" value="Bacteria"/>
</dbReference>
<keyword evidence="1" id="KW-1133">Transmembrane helix</keyword>
<keyword evidence="3" id="KW-1185">Reference proteome</keyword>
<dbReference type="Proteomes" id="UP000001416">
    <property type="component" value="Chromosome"/>
</dbReference>
<keyword evidence="1" id="KW-0472">Membrane</keyword>
<reference evidence="2 3" key="1">
    <citation type="journal article" date="2003" name="J. Bacteriol.">
        <title>Complete genome sequence of the ammonia-oxidizing bacterium and obligate chemolithoautotroph Nitrosomonas europaea.</title>
        <authorList>
            <person name="Chain P."/>
            <person name="Lamerdin J."/>
            <person name="Larimer F."/>
            <person name="Regala W."/>
            <person name="Land M."/>
            <person name="Hauser L."/>
            <person name="Hooper A."/>
            <person name="Klotz M."/>
            <person name="Norton J."/>
            <person name="Sayavedra-Soto L."/>
            <person name="Arciero D."/>
            <person name="Hommes N."/>
            <person name="Whittaker M."/>
            <person name="Arp D."/>
        </authorList>
    </citation>
    <scope>NUCLEOTIDE SEQUENCE [LARGE SCALE GENOMIC DNA]</scope>
    <source>
        <strain evidence="3">ATCC 19718 / CIP 103999 / KCTC 2705 / NBRC 14298</strain>
    </source>
</reference>
<dbReference type="HOGENOM" id="CLU_1601495_0_0_4"/>
<dbReference type="GeneID" id="87104724"/>
<dbReference type="STRING" id="228410.NE1556"/>
<evidence type="ECO:0000313" key="2">
    <source>
        <dbReference type="EMBL" id="CAD85467.1"/>
    </source>
</evidence>
<evidence type="ECO:0000313" key="3">
    <source>
        <dbReference type="Proteomes" id="UP000001416"/>
    </source>
</evidence>
<dbReference type="RefSeq" id="WP_011112120.1">
    <property type="nucleotide sequence ID" value="NC_004757.1"/>
</dbReference>
<evidence type="ECO:0000256" key="1">
    <source>
        <dbReference type="SAM" id="Phobius"/>
    </source>
</evidence>
<keyword evidence="1" id="KW-0812">Transmembrane</keyword>
<protein>
    <recommendedName>
        <fullName evidence="4">Transmembrane protein</fullName>
    </recommendedName>
</protein>
<feature type="transmembrane region" description="Helical" evidence="1">
    <location>
        <begin position="38"/>
        <end position="64"/>
    </location>
</feature>
<dbReference type="EMBL" id="AL954747">
    <property type="protein sequence ID" value="CAD85467.1"/>
    <property type="molecule type" value="Genomic_DNA"/>
</dbReference>
<gene>
    <name evidence="2" type="ordered locus">NE1556</name>
</gene>
<feature type="transmembrane region" description="Helical" evidence="1">
    <location>
        <begin position="70"/>
        <end position="93"/>
    </location>
</feature>
<name>Q82UD6_NITEU</name>
<dbReference type="AlphaFoldDB" id="Q82UD6"/>
<evidence type="ECO:0008006" key="4">
    <source>
        <dbReference type="Google" id="ProtNLM"/>
    </source>
</evidence>
<proteinExistence type="predicted"/>
<feature type="transmembrane region" description="Helical" evidence="1">
    <location>
        <begin position="6"/>
        <end position="26"/>
    </location>
</feature>